<evidence type="ECO:0000313" key="23">
    <source>
        <dbReference type="EMBL" id="KAF9886520.1"/>
    </source>
</evidence>
<dbReference type="InterPro" id="IPR002347">
    <property type="entry name" value="SDR_fam"/>
</dbReference>
<keyword evidence="15" id="KW-0511">Multifunctional enzyme</keyword>
<dbReference type="GO" id="GO:0006631">
    <property type="term" value="P:fatty acid metabolic process"/>
    <property type="evidence" value="ECO:0007669"/>
    <property type="project" value="UniProtKB-KW"/>
</dbReference>
<dbReference type="PRINTS" id="PR00080">
    <property type="entry name" value="SDRFAMILY"/>
</dbReference>
<dbReference type="PRINTS" id="PR00081">
    <property type="entry name" value="GDHRDH"/>
</dbReference>
<dbReference type="InterPro" id="IPR054357">
    <property type="entry name" value="MFE-2_N"/>
</dbReference>
<evidence type="ECO:0000256" key="17">
    <source>
        <dbReference type="ARBA" id="ARBA00052025"/>
    </source>
</evidence>
<comment type="catalytic activity">
    <reaction evidence="16">
        <text>a (3R)-3-hydroxyacyl-CoA = a (2E)-enoyl-CoA + H2O</text>
        <dbReference type="Rhea" id="RHEA:26526"/>
        <dbReference type="ChEBI" id="CHEBI:15377"/>
        <dbReference type="ChEBI" id="CHEBI:57319"/>
        <dbReference type="ChEBI" id="CHEBI:58856"/>
        <dbReference type="EC" id="4.2.1.119"/>
    </reaction>
</comment>
<keyword evidence="13" id="KW-0413">Isomerase</keyword>
<feature type="domain" description="Ketoreductase" evidence="22">
    <location>
        <begin position="318"/>
        <end position="495"/>
    </location>
</feature>
<evidence type="ECO:0000256" key="12">
    <source>
        <dbReference type="ARBA" id="ARBA00023140"/>
    </source>
</evidence>
<comment type="pathway">
    <text evidence="2">Lipid metabolism; fatty acid beta-oxidation.</text>
</comment>
<reference evidence="23" key="2">
    <citation type="submission" date="2020-02" db="EMBL/GenBank/DDBJ databases">
        <authorList>
            <person name="Gilchrist C.L.M."/>
            <person name="Chooi Y.-H."/>
        </authorList>
    </citation>
    <scope>NUCLEOTIDE SEQUENCE</scope>
    <source>
        <strain evidence="23">MST-FP2251</strain>
    </source>
</reference>
<feature type="region of interest" description="Disordered" evidence="21">
    <location>
        <begin position="748"/>
        <end position="777"/>
    </location>
</feature>
<evidence type="ECO:0000256" key="6">
    <source>
        <dbReference type="ARBA" id="ARBA00013156"/>
    </source>
</evidence>
<evidence type="ECO:0000313" key="24">
    <source>
        <dbReference type="Proteomes" id="UP001194746"/>
    </source>
</evidence>
<evidence type="ECO:0000256" key="15">
    <source>
        <dbReference type="ARBA" id="ARBA00023268"/>
    </source>
</evidence>
<evidence type="ECO:0000256" key="9">
    <source>
        <dbReference type="ARBA" id="ARBA00022857"/>
    </source>
</evidence>
<dbReference type="PROSITE" id="PS00061">
    <property type="entry name" value="ADH_SHORT"/>
    <property type="match status" value="1"/>
</dbReference>
<evidence type="ECO:0000256" key="8">
    <source>
        <dbReference type="ARBA" id="ARBA00022832"/>
    </source>
</evidence>
<gene>
    <name evidence="23" type="ORF">FE257_011427</name>
</gene>
<dbReference type="CDD" id="cd03448">
    <property type="entry name" value="HDE_HSD"/>
    <property type="match status" value="1"/>
</dbReference>
<dbReference type="Gene3D" id="3.10.129.10">
    <property type="entry name" value="Hotdog Thioesterase"/>
    <property type="match status" value="2"/>
</dbReference>
<dbReference type="GO" id="GO:0016491">
    <property type="term" value="F:oxidoreductase activity"/>
    <property type="evidence" value="ECO:0007669"/>
    <property type="project" value="UniProtKB-KW"/>
</dbReference>
<evidence type="ECO:0000256" key="2">
    <source>
        <dbReference type="ARBA" id="ARBA00005005"/>
    </source>
</evidence>
<reference evidence="23" key="1">
    <citation type="journal article" date="2019" name="Beilstein J. Org. Chem.">
        <title>Nanangenines: drimane sesquiterpenoids as the dominant metabolite cohort of a novel Australian fungus, Aspergillus nanangensis.</title>
        <authorList>
            <person name="Lacey H.J."/>
            <person name="Gilchrist C.L.M."/>
            <person name="Crombie A."/>
            <person name="Kalaitzis J.A."/>
            <person name="Vuong D."/>
            <person name="Rutledge P.J."/>
            <person name="Turner P."/>
            <person name="Pitt J.I."/>
            <person name="Lacey E."/>
            <person name="Chooi Y.H."/>
            <person name="Piggott A.M."/>
        </authorList>
    </citation>
    <scope>NUCLEOTIDE SEQUENCE</scope>
    <source>
        <strain evidence="23">MST-FP2251</strain>
    </source>
</reference>
<comment type="function">
    <text evidence="18">Second trifunctional enzyme acting on the beta-oxidation pathway for fatty acids, possessing hydratase-dehydrogenase-epimerase activities. Converts trans-2-enoyl-CoA via D-3-hydroxyacyl-CoA to 3-ketoacyl-CoA.</text>
</comment>
<dbReference type="FunFam" id="3.40.50.720:FF:000410">
    <property type="entry name" value="Peroxisomal multifunctional beta-oxidation protein"/>
    <property type="match status" value="1"/>
</dbReference>
<comment type="catalytic activity">
    <reaction evidence="17">
        <text>a (3R)-3-hydroxyacyl-CoA + NAD(+) = a 3-oxoacyl-CoA + NADH + H(+)</text>
        <dbReference type="Rhea" id="RHEA:32711"/>
        <dbReference type="ChEBI" id="CHEBI:15378"/>
        <dbReference type="ChEBI" id="CHEBI:57319"/>
        <dbReference type="ChEBI" id="CHEBI:57540"/>
        <dbReference type="ChEBI" id="CHEBI:57945"/>
        <dbReference type="ChEBI" id="CHEBI:90726"/>
        <dbReference type="EC" id="1.1.1.n12"/>
    </reaction>
</comment>
<dbReference type="PANTHER" id="PTHR45024:SF2">
    <property type="entry name" value="SCP2 DOMAIN-CONTAINING PROTEIN"/>
    <property type="match status" value="1"/>
</dbReference>
<keyword evidence="14" id="KW-0456">Lyase</keyword>
<keyword evidence="7" id="KW-0677">Repeat</keyword>
<dbReference type="EC" id="4.2.1.119" evidence="6"/>
<comment type="subcellular location">
    <subcellularLocation>
        <location evidence="1">Peroxisome</location>
    </subcellularLocation>
</comment>
<keyword evidence="9" id="KW-0521">NADP</keyword>
<evidence type="ECO:0000256" key="5">
    <source>
        <dbReference type="ARBA" id="ARBA00012456"/>
    </source>
</evidence>
<dbReference type="GO" id="GO:0005777">
    <property type="term" value="C:peroxisome"/>
    <property type="evidence" value="ECO:0007669"/>
    <property type="project" value="UniProtKB-SubCell"/>
</dbReference>
<evidence type="ECO:0000256" key="3">
    <source>
        <dbReference type="ARBA" id="ARBA00006484"/>
    </source>
</evidence>
<dbReference type="FunFam" id="3.40.50.720:FF:000185">
    <property type="entry name" value="peroxisomal multifunctional enzyme type 2"/>
    <property type="match status" value="1"/>
</dbReference>
<keyword evidence="8" id="KW-0276">Fatty acid metabolism</keyword>
<dbReference type="Proteomes" id="UP001194746">
    <property type="component" value="Unassembled WGS sequence"/>
</dbReference>
<dbReference type="Pfam" id="PF22622">
    <property type="entry name" value="MFE-2_hydrat-2_N"/>
    <property type="match status" value="1"/>
</dbReference>
<dbReference type="GO" id="GO:0044550">
    <property type="term" value="P:secondary metabolite biosynthetic process"/>
    <property type="evidence" value="ECO:0007669"/>
    <property type="project" value="UniProtKB-ARBA"/>
</dbReference>
<keyword evidence="12" id="KW-0576">Peroxisome</keyword>
<dbReference type="PANTHER" id="PTHR45024">
    <property type="entry name" value="DEHYDROGENASES, SHORT CHAIN"/>
    <property type="match status" value="1"/>
</dbReference>
<evidence type="ECO:0000256" key="20">
    <source>
        <dbReference type="ARBA" id="ARBA00081853"/>
    </source>
</evidence>
<evidence type="ECO:0000256" key="18">
    <source>
        <dbReference type="ARBA" id="ARBA00055743"/>
    </source>
</evidence>
<evidence type="ECO:0000256" key="11">
    <source>
        <dbReference type="ARBA" id="ARBA00023098"/>
    </source>
</evidence>
<dbReference type="Pfam" id="PF00106">
    <property type="entry name" value="adh_short"/>
    <property type="match status" value="2"/>
</dbReference>
<evidence type="ECO:0000256" key="21">
    <source>
        <dbReference type="SAM" id="MobiDB-lite"/>
    </source>
</evidence>
<keyword evidence="24" id="KW-1185">Reference proteome</keyword>
<comment type="caution">
    <text evidence="23">The sequence shown here is derived from an EMBL/GenBank/DDBJ whole genome shotgun (WGS) entry which is preliminary data.</text>
</comment>
<dbReference type="InterPro" id="IPR029069">
    <property type="entry name" value="HotDog_dom_sf"/>
</dbReference>
<evidence type="ECO:0000256" key="4">
    <source>
        <dbReference type="ARBA" id="ARBA00011245"/>
    </source>
</evidence>
<proteinExistence type="inferred from homology"/>
<dbReference type="EMBL" id="VCAU01000076">
    <property type="protein sequence ID" value="KAF9886520.1"/>
    <property type="molecule type" value="Genomic_DNA"/>
</dbReference>
<protein>
    <recommendedName>
        <fullName evidence="19">Peroxisomal hydratase-dehydrogenase-epimerase</fullName>
        <ecNumber evidence="5">1.1.1.n12</ecNumber>
        <ecNumber evidence="6">4.2.1.119</ecNumber>
    </recommendedName>
    <alternativeName>
        <fullName evidence="20">Multifunctional beta-oxidation protein</fullName>
    </alternativeName>
</protein>
<evidence type="ECO:0000256" key="7">
    <source>
        <dbReference type="ARBA" id="ARBA00022737"/>
    </source>
</evidence>
<evidence type="ECO:0000256" key="16">
    <source>
        <dbReference type="ARBA" id="ARBA00029334"/>
    </source>
</evidence>
<evidence type="ECO:0000256" key="10">
    <source>
        <dbReference type="ARBA" id="ARBA00023002"/>
    </source>
</evidence>
<dbReference type="GO" id="GO:0016853">
    <property type="term" value="F:isomerase activity"/>
    <property type="evidence" value="ECO:0007669"/>
    <property type="project" value="UniProtKB-KW"/>
</dbReference>
<evidence type="ECO:0000256" key="1">
    <source>
        <dbReference type="ARBA" id="ARBA00004275"/>
    </source>
</evidence>
<evidence type="ECO:0000256" key="13">
    <source>
        <dbReference type="ARBA" id="ARBA00023235"/>
    </source>
</evidence>
<dbReference type="InterPro" id="IPR036291">
    <property type="entry name" value="NAD(P)-bd_dom_sf"/>
</dbReference>
<dbReference type="GO" id="GO:0018812">
    <property type="term" value="F:3-hydroxyacyl-CoA dehydratase activity"/>
    <property type="evidence" value="ECO:0007669"/>
    <property type="project" value="UniProtKB-EC"/>
</dbReference>
<dbReference type="InterPro" id="IPR002539">
    <property type="entry name" value="MaoC-like_dom"/>
</dbReference>
<dbReference type="InterPro" id="IPR051687">
    <property type="entry name" value="Peroxisomal_Beta-Oxidation"/>
</dbReference>
<dbReference type="AlphaFoldDB" id="A0AAD4CHD7"/>
<dbReference type="SMART" id="SM00822">
    <property type="entry name" value="PKS_KR"/>
    <property type="match status" value="1"/>
</dbReference>
<name>A0AAD4CHD7_ASPNN</name>
<dbReference type="Pfam" id="PF01575">
    <property type="entry name" value="MaoC_dehydratas"/>
    <property type="match status" value="1"/>
</dbReference>
<keyword evidence="11" id="KW-0443">Lipid metabolism</keyword>
<evidence type="ECO:0000259" key="22">
    <source>
        <dbReference type="SMART" id="SM00822"/>
    </source>
</evidence>
<dbReference type="SUPFAM" id="SSF54637">
    <property type="entry name" value="Thioesterase/thiol ester dehydrase-isomerase"/>
    <property type="match status" value="2"/>
</dbReference>
<sequence>MSELRFDNQVAVITGAGAGLGREYALLLASRGASIVVNDLGGSFNGQDRGNSTKVADIVVNEIRSKGGKAVANYDSVENGERIIQTAIDAFGRIDILINNAGILRDISFKNIKDADWDVIMAVHMRGAYKCSRAAWPFFKKQRYGRIIQTSSGAGLFGNFGQTNYAAAKMGLIGLMETLAFEGAKYNILSNAIVPTAGSRLTATVMTPEMMQGLSPHLVAPIVTYLVHSSNLNETGGIFEAGAGHFSKIRWERAAGAIFRPDDSFTPSAVLQKWDQIHDFAQGAEHPTAVANSMAHLRHAMTLPPNMQGKEEIEFKGRVVLVTGAGNGLGRAYSRLFARLGAKVAVNDVEDPEGLVKEIRATGGDAVGIKCSVEEGDKIVQAVVQAFGRIDIIVNNAGILRDKAFVNMTDDQWDSIQRVHLRGTYKVTKAAWPYMVKARYGRIVNVTSTSGIYGNFGQANYAAAKCAVIGFTYSLAREGAKYNILVNAVAPSAGTRMTLTVRPEEEVLLMKPDYVAPLVAALCSDKAPTSPGKLYEAGCGWIANTRWQRTRGCDFADAPSLEDVAGSIAKIVDFNAPGTDNPETPADGPKFQNITRELKGPNYTHRIGAAMRLQGPGAEFKYTQRDGVLYNLGLGAKRSDLSLVYEGHPEFQILPTFGVVPTYFASAPFDMKDIIPNFDYRMLLHGEQFLEIYEYPIPRNATLITKTRLLEVVDKGKAAVVRRGMTTTDAATGKPLFYNESTAFVRGSGGFGGKKQPEDRGAATAANTPPQRAPDRVVEEKTSEELAAIYRLSGDENPLHIDPESSAVGGFKVPILHGLATFGISGKHLVQQYGLFRNIKVRFVGTVLPGQTLVTEMWEMGNNKIVYQVRVKDTGKLAIASAAVELVGKRGNPSL</sequence>
<keyword evidence="10" id="KW-0560">Oxidoreductase</keyword>
<organism evidence="23 24">
    <name type="scientific">Aspergillus nanangensis</name>
    <dbReference type="NCBI Taxonomy" id="2582783"/>
    <lineage>
        <taxon>Eukaryota</taxon>
        <taxon>Fungi</taxon>
        <taxon>Dikarya</taxon>
        <taxon>Ascomycota</taxon>
        <taxon>Pezizomycotina</taxon>
        <taxon>Eurotiomycetes</taxon>
        <taxon>Eurotiomycetidae</taxon>
        <taxon>Eurotiales</taxon>
        <taxon>Aspergillaceae</taxon>
        <taxon>Aspergillus</taxon>
        <taxon>Aspergillus subgen. Circumdati</taxon>
    </lineage>
</organism>
<dbReference type="CDD" id="cd05353">
    <property type="entry name" value="hydroxyacyl-CoA-like_DH_SDR_c-like"/>
    <property type="match status" value="2"/>
</dbReference>
<dbReference type="InterPro" id="IPR020904">
    <property type="entry name" value="Sc_DH/Rdtase_CS"/>
</dbReference>
<evidence type="ECO:0000256" key="14">
    <source>
        <dbReference type="ARBA" id="ARBA00023239"/>
    </source>
</evidence>
<accession>A0AAD4CHD7</accession>
<dbReference type="SUPFAM" id="SSF51735">
    <property type="entry name" value="NAD(P)-binding Rossmann-fold domains"/>
    <property type="match status" value="2"/>
</dbReference>
<dbReference type="InterPro" id="IPR057326">
    <property type="entry name" value="KR_dom"/>
</dbReference>
<comment type="similarity">
    <text evidence="3">Belongs to the short-chain dehydrogenases/reductases (SDR) family.</text>
</comment>
<dbReference type="EC" id="1.1.1.n12" evidence="5"/>
<evidence type="ECO:0000256" key="19">
    <source>
        <dbReference type="ARBA" id="ARBA00073871"/>
    </source>
</evidence>
<comment type="subunit">
    <text evidence="4">Monomer.</text>
</comment>
<dbReference type="Gene3D" id="3.40.50.720">
    <property type="entry name" value="NAD(P)-binding Rossmann-like Domain"/>
    <property type="match status" value="2"/>
</dbReference>